<dbReference type="EMBL" id="ML996568">
    <property type="protein sequence ID" value="KAF2760186.1"/>
    <property type="molecule type" value="Genomic_DNA"/>
</dbReference>
<accession>A0A6A6WE84</accession>
<evidence type="ECO:0000256" key="1">
    <source>
        <dbReference type="SAM" id="MobiDB-lite"/>
    </source>
</evidence>
<organism evidence="2 3">
    <name type="scientific">Pseudovirgaria hyperparasitica</name>
    <dbReference type="NCBI Taxonomy" id="470096"/>
    <lineage>
        <taxon>Eukaryota</taxon>
        <taxon>Fungi</taxon>
        <taxon>Dikarya</taxon>
        <taxon>Ascomycota</taxon>
        <taxon>Pezizomycotina</taxon>
        <taxon>Dothideomycetes</taxon>
        <taxon>Dothideomycetes incertae sedis</taxon>
        <taxon>Acrospermales</taxon>
        <taxon>Acrospermaceae</taxon>
        <taxon>Pseudovirgaria</taxon>
    </lineage>
</organism>
<sequence length="142" mass="16325">MRWSLAECIVHVCPFIGMHCSCLSVCRYALFMYIVHADCPLSILDCPLTIPDFTFSILHMGYASSIVHMHMHIAVPSPIPRSLALLSLIADANKVPPTPKMDEWLNECKERVKRRIRRGARRRKSPDAPTARARKNRIKRFR</sequence>
<name>A0A6A6WE84_9PEZI</name>
<gene>
    <name evidence="2" type="ORF">EJ05DRAFT_274973</name>
</gene>
<dbReference type="RefSeq" id="XP_033602637.1">
    <property type="nucleotide sequence ID" value="XM_033740384.1"/>
</dbReference>
<evidence type="ECO:0000313" key="2">
    <source>
        <dbReference type="EMBL" id="KAF2760186.1"/>
    </source>
</evidence>
<dbReference type="GeneID" id="54481438"/>
<feature type="region of interest" description="Disordered" evidence="1">
    <location>
        <begin position="115"/>
        <end position="142"/>
    </location>
</feature>
<dbReference type="AlphaFoldDB" id="A0A6A6WE84"/>
<dbReference type="Proteomes" id="UP000799437">
    <property type="component" value="Unassembled WGS sequence"/>
</dbReference>
<feature type="compositionally biased region" description="Basic residues" evidence="1">
    <location>
        <begin position="115"/>
        <end position="124"/>
    </location>
</feature>
<feature type="compositionally biased region" description="Basic residues" evidence="1">
    <location>
        <begin position="132"/>
        <end position="142"/>
    </location>
</feature>
<keyword evidence="3" id="KW-1185">Reference proteome</keyword>
<proteinExistence type="predicted"/>
<protein>
    <submittedName>
        <fullName evidence="2">Uncharacterized protein</fullName>
    </submittedName>
</protein>
<reference evidence="2" key="1">
    <citation type="journal article" date="2020" name="Stud. Mycol.">
        <title>101 Dothideomycetes genomes: a test case for predicting lifestyles and emergence of pathogens.</title>
        <authorList>
            <person name="Haridas S."/>
            <person name="Albert R."/>
            <person name="Binder M."/>
            <person name="Bloem J."/>
            <person name="Labutti K."/>
            <person name="Salamov A."/>
            <person name="Andreopoulos B."/>
            <person name="Baker S."/>
            <person name="Barry K."/>
            <person name="Bills G."/>
            <person name="Bluhm B."/>
            <person name="Cannon C."/>
            <person name="Castanera R."/>
            <person name="Culley D."/>
            <person name="Daum C."/>
            <person name="Ezra D."/>
            <person name="Gonzalez J."/>
            <person name="Henrissat B."/>
            <person name="Kuo A."/>
            <person name="Liang C."/>
            <person name="Lipzen A."/>
            <person name="Lutzoni F."/>
            <person name="Magnuson J."/>
            <person name="Mondo S."/>
            <person name="Nolan M."/>
            <person name="Ohm R."/>
            <person name="Pangilinan J."/>
            <person name="Park H.-J."/>
            <person name="Ramirez L."/>
            <person name="Alfaro M."/>
            <person name="Sun H."/>
            <person name="Tritt A."/>
            <person name="Yoshinaga Y."/>
            <person name="Zwiers L.-H."/>
            <person name="Turgeon B."/>
            <person name="Goodwin S."/>
            <person name="Spatafora J."/>
            <person name="Crous P."/>
            <person name="Grigoriev I."/>
        </authorList>
    </citation>
    <scope>NUCLEOTIDE SEQUENCE</scope>
    <source>
        <strain evidence="2">CBS 121739</strain>
    </source>
</reference>
<evidence type="ECO:0000313" key="3">
    <source>
        <dbReference type="Proteomes" id="UP000799437"/>
    </source>
</evidence>